<organism evidence="1 2">
    <name type="scientific">Plantimonas leprariae</name>
    <dbReference type="NCBI Taxonomy" id="2615207"/>
    <lineage>
        <taxon>Bacteria</taxon>
        <taxon>Pseudomonadati</taxon>
        <taxon>Pseudomonadota</taxon>
        <taxon>Alphaproteobacteria</taxon>
        <taxon>Hyphomicrobiales</taxon>
        <taxon>Aurantimonadaceae</taxon>
        <taxon>Plantimonas</taxon>
    </lineage>
</organism>
<proteinExistence type="predicted"/>
<dbReference type="InterPro" id="IPR011200">
    <property type="entry name" value="UCP012608"/>
</dbReference>
<comment type="caution">
    <text evidence="1">The sequence shown here is derived from an EMBL/GenBank/DDBJ whole genome shotgun (WGS) entry which is preliminary data.</text>
</comment>
<dbReference type="AlphaFoldDB" id="A0A7V7PNP4"/>
<reference evidence="1 2" key="1">
    <citation type="submission" date="2019-09" db="EMBL/GenBank/DDBJ databases">
        <title>YIM 132180 draft genome.</title>
        <authorList>
            <person name="Zhang K."/>
        </authorList>
    </citation>
    <scope>NUCLEOTIDE SEQUENCE [LARGE SCALE GENOMIC DNA]</scope>
    <source>
        <strain evidence="1 2">YIM 132180</strain>
    </source>
</reference>
<dbReference type="EMBL" id="VZDO01000010">
    <property type="protein sequence ID" value="KAB0679402.1"/>
    <property type="molecule type" value="Genomic_DNA"/>
</dbReference>
<dbReference type="Pfam" id="PF10094">
    <property type="entry name" value="DUF2332"/>
    <property type="match status" value="1"/>
</dbReference>
<evidence type="ECO:0000313" key="1">
    <source>
        <dbReference type="EMBL" id="KAB0679402.1"/>
    </source>
</evidence>
<sequence length="341" mass="37121">MTIDPDQSELASRYRRFAFQEASGRSPLYEHLAAKAAEDAAIIALIADLPQPKQQPNLLFAAYRHILGVPSDYSEFRRGLTDRFDAVRSIMLERSTQTNEPGRCAVLLPVLASLPQPLALLEVGASAGLCLFPDRYGYDYSSKSLRPPKGAKPYPVFPCRAAASVPVPDTLPQIVWRAGLDLNPLDAGDPDAAAWLETLVWPDQEERRNRLRLALGIVAEEQPTLVQGDLLGPEFEALCRQAPQDATLVVFHTAVLAYVPSTADRMTFADRVSASSDVWICNEDPSVMSQFSFTAVEAPSQGAFLMSVNGQPTAWTDPHGAWIEAIADVETSVLSSAGGRL</sequence>
<dbReference type="Proteomes" id="UP000432089">
    <property type="component" value="Unassembled WGS sequence"/>
</dbReference>
<protein>
    <submittedName>
        <fullName evidence="1">DUF2332 domain-containing protein</fullName>
    </submittedName>
</protein>
<evidence type="ECO:0000313" key="2">
    <source>
        <dbReference type="Proteomes" id="UP000432089"/>
    </source>
</evidence>
<name>A0A7V7PNP4_9HYPH</name>
<dbReference type="RefSeq" id="WP_150970480.1">
    <property type="nucleotide sequence ID" value="NZ_VZDO01000010.1"/>
</dbReference>
<gene>
    <name evidence="1" type="ORF">F6X38_13805</name>
</gene>
<keyword evidence="2" id="KW-1185">Reference proteome</keyword>
<accession>A0A7V7PNP4</accession>